<dbReference type="RefSeq" id="WP_274924707.1">
    <property type="nucleotide sequence ID" value="NZ_JAKELO010000002.1"/>
</dbReference>
<dbReference type="InterPro" id="IPR013229">
    <property type="entry name" value="PEGA"/>
</dbReference>
<feature type="domain" description="PEGA" evidence="2">
    <location>
        <begin position="183"/>
        <end position="250"/>
    </location>
</feature>
<dbReference type="PANTHER" id="PTHR36194:SF1">
    <property type="entry name" value="S-LAYER-LIKE PROTEIN"/>
    <property type="match status" value="1"/>
</dbReference>
<evidence type="ECO:0000259" key="2">
    <source>
        <dbReference type="Pfam" id="PF08308"/>
    </source>
</evidence>
<proteinExistence type="predicted"/>
<accession>A0A9Q4KSQ6</accession>
<name>A0A9Q4KSQ6_9EURY</name>
<organism evidence="3 4">
    <name type="scientific">Methanogenium marinum</name>
    <dbReference type="NCBI Taxonomy" id="348610"/>
    <lineage>
        <taxon>Archaea</taxon>
        <taxon>Methanobacteriati</taxon>
        <taxon>Methanobacteriota</taxon>
        <taxon>Stenosarchaea group</taxon>
        <taxon>Methanomicrobia</taxon>
        <taxon>Methanomicrobiales</taxon>
        <taxon>Methanomicrobiaceae</taxon>
        <taxon>Methanogenium</taxon>
    </lineage>
</organism>
<gene>
    <name evidence="3" type="ORF">L0665_05545</name>
</gene>
<evidence type="ECO:0000256" key="1">
    <source>
        <dbReference type="SAM" id="Phobius"/>
    </source>
</evidence>
<evidence type="ECO:0000313" key="4">
    <source>
        <dbReference type="Proteomes" id="UP001143747"/>
    </source>
</evidence>
<reference evidence="3" key="1">
    <citation type="submission" date="2022-01" db="EMBL/GenBank/DDBJ databases">
        <title>Draft genome of Methanogenium marinum DSM 15558.</title>
        <authorList>
            <person name="Chen S.-C."/>
            <person name="You Y.-T."/>
        </authorList>
    </citation>
    <scope>NUCLEOTIDE SEQUENCE</scope>
    <source>
        <strain evidence="3">DSM 15558</strain>
    </source>
</reference>
<feature type="domain" description="PEGA" evidence="2">
    <location>
        <begin position="334"/>
        <end position="401"/>
    </location>
</feature>
<keyword evidence="1" id="KW-1133">Transmembrane helix</keyword>
<dbReference type="InterPro" id="IPR017868">
    <property type="entry name" value="Filamin/ABP280_repeat-like"/>
</dbReference>
<sequence>MKWFALLLMACTIAAGVVFPAAAQVVTLPIAGIAQYDVYTNVDVADIYFNGEYMGRTSSGYLQVIVNTPASYTQAMASRAGYNNAYVNLPSASPGGIYSVSLTLTSITPSYGTLSVTSSPTGASIYVDNVYQGLTPQQISLTNNQYTLRLEHSGYNSYTQKVYVYGGQITTVSASLVPSTSYGTISISSSPSQANVYLDGNFRGTTTQTISGLTAGSYFVELTKPGYQDWTGSVRVYASQVTSVSPALVPVKSPTTGALSVTSNPSYAAVYLDETYEGQTAPGTPFIISDVTAGSHTVMVRLSGYDDSVSTVTVNSGQTTTVSAELSPSGTGYGTISVTSSPTGAEVYVNNAKVGITPVTSNEVQPGSYTVTIRLSGYTEWSSVTEVTAGSTSSVSASLSPLPKQSPFSLLLPASALMALGGFFLCRREHRKD</sequence>
<evidence type="ECO:0000313" key="3">
    <source>
        <dbReference type="EMBL" id="MDE4908072.1"/>
    </source>
</evidence>
<feature type="domain" description="PEGA" evidence="2">
    <location>
        <begin position="112"/>
        <end position="178"/>
    </location>
</feature>
<dbReference type="PANTHER" id="PTHR36194">
    <property type="entry name" value="S-LAYER-LIKE PROTEIN"/>
    <property type="match status" value="1"/>
</dbReference>
<keyword evidence="4" id="KW-1185">Reference proteome</keyword>
<dbReference type="EMBL" id="JAKELO010000002">
    <property type="protein sequence ID" value="MDE4908072.1"/>
    <property type="molecule type" value="Genomic_DNA"/>
</dbReference>
<dbReference type="Gene3D" id="2.60.40.1120">
    <property type="entry name" value="Carboxypeptidase-like, regulatory domain"/>
    <property type="match status" value="1"/>
</dbReference>
<dbReference type="InterPro" id="IPR013784">
    <property type="entry name" value="Carb-bd-like_fold"/>
</dbReference>
<dbReference type="SUPFAM" id="SSF49452">
    <property type="entry name" value="Starch-binding domain-like"/>
    <property type="match status" value="2"/>
</dbReference>
<keyword evidence="1" id="KW-0472">Membrane</keyword>
<dbReference type="Proteomes" id="UP001143747">
    <property type="component" value="Unassembled WGS sequence"/>
</dbReference>
<dbReference type="GO" id="GO:0030246">
    <property type="term" value="F:carbohydrate binding"/>
    <property type="evidence" value="ECO:0007669"/>
    <property type="project" value="InterPro"/>
</dbReference>
<comment type="caution">
    <text evidence="3">The sequence shown here is derived from an EMBL/GenBank/DDBJ whole genome shotgun (WGS) entry which is preliminary data.</text>
</comment>
<dbReference type="AlphaFoldDB" id="A0A9Q4KSQ6"/>
<dbReference type="Pfam" id="PF08308">
    <property type="entry name" value="PEGA"/>
    <property type="match status" value="4"/>
</dbReference>
<feature type="domain" description="PEGA" evidence="2">
    <location>
        <begin position="257"/>
        <end position="328"/>
    </location>
</feature>
<protein>
    <submittedName>
        <fullName evidence="3">PEGA domain-containing protein</fullName>
    </submittedName>
</protein>
<feature type="transmembrane region" description="Helical" evidence="1">
    <location>
        <begin position="408"/>
        <end position="426"/>
    </location>
</feature>
<dbReference type="PROSITE" id="PS50194">
    <property type="entry name" value="FILAMIN_REPEAT"/>
    <property type="match status" value="1"/>
</dbReference>
<keyword evidence="1" id="KW-0812">Transmembrane</keyword>